<evidence type="ECO:0000256" key="7">
    <source>
        <dbReference type="ARBA" id="ARBA00023136"/>
    </source>
</evidence>
<protein>
    <recommendedName>
        <fullName evidence="13">Aquaporin</fullName>
    </recommendedName>
</protein>
<dbReference type="EMBL" id="PGCJ01000780">
    <property type="protein sequence ID" value="PLW21760.1"/>
    <property type="molecule type" value="Genomic_DNA"/>
</dbReference>
<organism evidence="11 12">
    <name type="scientific">Puccinia coronata f. sp. avenae</name>
    <dbReference type="NCBI Taxonomy" id="200324"/>
    <lineage>
        <taxon>Eukaryota</taxon>
        <taxon>Fungi</taxon>
        <taxon>Dikarya</taxon>
        <taxon>Basidiomycota</taxon>
        <taxon>Pucciniomycotina</taxon>
        <taxon>Pucciniomycetes</taxon>
        <taxon>Pucciniales</taxon>
        <taxon>Pucciniaceae</taxon>
        <taxon>Puccinia</taxon>
    </lineage>
</organism>
<evidence type="ECO:0008006" key="13">
    <source>
        <dbReference type="Google" id="ProtNLM"/>
    </source>
</evidence>
<dbReference type="AlphaFoldDB" id="A0A2N5T8H6"/>
<evidence type="ECO:0000313" key="12">
    <source>
        <dbReference type="Proteomes" id="UP000235388"/>
    </source>
</evidence>
<dbReference type="STRING" id="200324.A0A2N5T8H6"/>
<comment type="caution">
    <text evidence="11">The sequence shown here is derived from an EMBL/GenBank/DDBJ whole genome shotgun (WGS) entry which is preliminary data.</text>
</comment>
<comment type="subcellular location">
    <subcellularLocation>
        <location evidence="1">Membrane</location>
        <topology evidence="1">Multi-pass membrane protein</topology>
    </subcellularLocation>
</comment>
<evidence type="ECO:0000256" key="6">
    <source>
        <dbReference type="ARBA" id="ARBA00022989"/>
    </source>
</evidence>
<dbReference type="InterPro" id="IPR000425">
    <property type="entry name" value="MIP"/>
</dbReference>
<name>A0A2N5T8H6_9BASI</name>
<evidence type="ECO:0000256" key="10">
    <source>
        <dbReference type="SAM" id="Phobius"/>
    </source>
</evidence>
<evidence type="ECO:0000256" key="9">
    <source>
        <dbReference type="SAM" id="MobiDB-lite"/>
    </source>
</evidence>
<dbReference type="PRINTS" id="PR00783">
    <property type="entry name" value="MINTRINSICP"/>
</dbReference>
<dbReference type="SUPFAM" id="SSF81338">
    <property type="entry name" value="Aquaporin-like"/>
    <property type="match status" value="1"/>
</dbReference>
<dbReference type="InterPro" id="IPR034294">
    <property type="entry name" value="Aquaporin_transptr"/>
</dbReference>
<comment type="similarity">
    <text evidence="2 8">Belongs to the MIP/aquaporin (TC 1.A.8) family.</text>
</comment>
<reference evidence="11 12" key="1">
    <citation type="submission" date="2017-11" db="EMBL/GenBank/DDBJ databases">
        <title>De novo assembly and phasing of dikaryotic genomes from two isolates of Puccinia coronata f. sp. avenae, the causal agent of oat crown rust.</title>
        <authorList>
            <person name="Miller M.E."/>
            <person name="Zhang Y."/>
            <person name="Omidvar V."/>
            <person name="Sperschneider J."/>
            <person name="Schwessinger B."/>
            <person name="Raley C."/>
            <person name="Palmer J.M."/>
            <person name="Garnica D."/>
            <person name="Upadhyaya N."/>
            <person name="Rathjen J."/>
            <person name="Taylor J.M."/>
            <person name="Park R.F."/>
            <person name="Dodds P.N."/>
            <person name="Hirsch C.D."/>
            <person name="Kianian S.F."/>
            <person name="Figueroa M."/>
        </authorList>
    </citation>
    <scope>NUCLEOTIDE SEQUENCE [LARGE SCALE GENOMIC DNA]</scope>
    <source>
        <strain evidence="11">12NC29</strain>
    </source>
</reference>
<dbReference type="PANTHER" id="PTHR19139">
    <property type="entry name" value="AQUAPORIN TRANSPORTER"/>
    <property type="match status" value="1"/>
</dbReference>
<dbReference type="GO" id="GO:0015250">
    <property type="term" value="F:water channel activity"/>
    <property type="evidence" value="ECO:0007669"/>
    <property type="project" value="TreeGrafter"/>
</dbReference>
<feature type="compositionally biased region" description="Polar residues" evidence="9">
    <location>
        <begin position="335"/>
        <end position="347"/>
    </location>
</feature>
<dbReference type="OrthoDB" id="3222at2759"/>
<dbReference type="Pfam" id="PF00230">
    <property type="entry name" value="MIP"/>
    <property type="match status" value="1"/>
</dbReference>
<dbReference type="GO" id="GO:0005886">
    <property type="term" value="C:plasma membrane"/>
    <property type="evidence" value="ECO:0007669"/>
    <property type="project" value="TreeGrafter"/>
</dbReference>
<gene>
    <name evidence="11" type="ORF">PCANC_02939</name>
</gene>
<evidence type="ECO:0000256" key="8">
    <source>
        <dbReference type="RuleBase" id="RU000477"/>
    </source>
</evidence>
<feature type="region of interest" description="Disordered" evidence="9">
    <location>
        <begin position="322"/>
        <end position="357"/>
    </location>
</feature>
<feature type="transmembrane region" description="Helical" evidence="10">
    <location>
        <begin position="83"/>
        <end position="102"/>
    </location>
</feature>
<dbReference type="Gene3D" id="1.20.1080.10">
    <property type="entry name" value="Glycerol uptake facilitator protein"/>
    <property type="match status" value="1"/>
</dbReference>
<feature type="transmembrane region" description="Helical" evidence="10">
    <location>
        <begin position="208"/>
        <end position="232"/>
    </location>
</feature>
<keyword evidence="6 10" id="KW-1133">Transmembrane helix</keyword>
<feature type="transmembrane region" description="Helical" evidence="10">
    <location>
        <begin position="182"/>
        <end position="201"/>
    </location>
</feature>
<evidence type="ECO:0000256" key="1">
    <source>
        <dbReference type="ARBA" id="ARBA00004141"/>
    </source>
</evidence>
<feature type="transmembrane region" description="Helical" evidence="10">
    <location>
        <begin position="140"/>
        <end position="162"/>
    </location>
</feature>
<accession>A0A2N5T8H6</accession>
<dbReference type="InterPro" id="IPR023271">
    <property type="entry name" value="Aquaporin-like"/>
</dbReference>
<sequence length="357" mass="38500">MSSIRTQINRDHFRYTLGDIRSDIKKDLVAACGEFLGTITFLLIGLGGIQAAATSNAAFTKRTSQNVNEAGSTTTAVPGIEQLSYIAVSMGISLLFSAWIFYRATGAAFNPFESLRYSLRRYSNVSFALLVIGAIKPMRFLLYVIAQFAGAIVASGLLKVLLPGPLAITPGVGAGTTKAQGVFIEAMLTAALVLSVLFLACEKHKSTFLAPVGIGLTLLACHLFGVVFTGASMNTARAFGPAVFTGFQTDHWVYWVGPTIGSLLAVSIYLTLKWHKYWLLNEGQDTDEACKSPALFCEEKTPANRLPTSRSSRWPSIGQISEHRTGFESPGGRTKFTSFSSQQSPPVTSLYEGTRPV</sequence>
<keyword evidence="7 10" id="KW-0472">Membrane</keyword>
<dbReference type="Proteomes" id="UP000235388">
    <property type="component" value="Unassembled WGS sequence"/>
</dbReference>
<evidence type="ECO:0000256" key="2">
    <source>
        <dbReference type="ARBA" id="ARBA00006175"/>
    </source>
</evidence>
<evidence type="ECO:0000256" key="4">
    <source>
        <dbReference type="ARBA" id="ARBA00022692"/>
    </source>
</evidence>
<feature type="transmembrane region" description="Helical" evidence="10">
    <location>
        <begin position="28"/>
        <end position="53"/>
    </location>
</feature>
<keyword evidence="12" id="KW-1185">Reference proteome</keyword>
<dbReference type="FunFam" id="1.20.1080.10:FF:000014">
    <property type="entry name" value="Aquaporin 1"/>
    <property type="match status" value="1"/>
</dbReference>
<keyword evidence="4 8" id="KW-0812">Transmembrane</keyword>
<evidence type="ECO:0000256" key="5">
    <source>
        <dbReference type="ARBA" id="ARBA00022737"/>
    </source>
</evidence>
<keyword evidence="3 8" id="KW-0813">Transport</keyword>
<feature type="transmembrane region" description="Helical" evidence="10">
    <location>
        <begin position="252"/>
        <end position="272"/>
    </location>
</feature>
<keyword evidence="5" id="KW-0677">Repeat</keyword>
<evidence type="ECO:0000313" key="11">
    <source>
        <dbReference type="EMBL" id="PLW21760.1"/>
    </source>
</evidence>
<dbReference type="PANTHER" id="PTHR19139:SF199">
    <property type="entry name" value="MIP17260P"/>
    <property type="match status" value="1"/>
</dbReference>
<evidence type="ECO:0000256" key="3">
    <source>
        <dbReference type="ARBA" id="ARBA00022448"/>
    </source>
</evidence>
<proteinExistence type="inferred from homology"/>